<dbReference type="OrthoDB" id="611690at2759"/>
<feature type="region of interest" description="Disordered" evidence="4">
    <location>
        <begin position="132"/>
        <end position="176"/>
    </location>
</feature>
<evidence type="ECO:0000256" key="4">
    <source>
        <dbReference type="SAM" id="MobiDB-lite"/>
    </source>
</evidence>
<keyword evidence="1" id="KW-0805">Transcription regulation</keyword>
<sequence length="613" mass="67133">MEHNQPSSSCIFLDKFLCQYPDHPALIQAQQPFTQILSDALAAHQPCSSDELSTVQASAPAPYYSSHIDTPAAAAAQGNNTEDPAPAFSLNVMATDTVEPSSSLPAESSSCCMDVVSMAFFKGMEEASKFLPSDGVAAGSGRGQKKRLDVDDVDEAEAGTGRSSKQMAADGQESEEAAAREMLNQLMLNGCEPSAADMEELRSAMEMEKTPRPRGSRGTSAVGQAVDLHTMLIRCAEAVAADDRRGVADLLERIRRHSSPAGDGTQRLAHYFALGLEARMAGTGSRLYRSIMVRRSSLADYLKACQLHMTACCFLPVSFLFCSETICSAVAGRKKLHIVCYGLNHGLQWPDVLRRLGNREGGPPEVKLTGIDAPLPGFRPAQVIEETGRRLSESARRFGVPFKFRGIAAKSEDVLAGDLGIDPDEVLVVASTFHFRSLMDEGVAVAVAVDGRSTNPIDTVLNTIREMRPAVFIHAIVNASYSAAFFLTRFREMLYSFTAQFDMLDTVVPRDSDRRLVFERDVLARCAANVVACEGADRVLRPRSYKQWQARSQRAGLRQLPLDRGVVQMLKDKVRKEYHRCFEVSEDQHWLLQGWKGRVLCALSTWTAGDDPV</sequence>
<comment type="caution">
    <text evidence="3">Lacks conserved residue(s) required for the propagation of feature annotation.</text>
</comment>
<evidence type="ECO:0000313" key="6">
    <source>
        <dbReference type="Proteomes" id="UP000275267"/>
    </source>
</evidence>
<dbReference type="PROSITE" id="PS50985">
    <property type="entry name" value="GRAS"/>
    <property type="match status" value="1"/>
</dbReference>
<feature type="region of interest" description="VHIID" evidence="3">
    <location>
        <begin position="305"/>
        <end position="370"/>
    </location>
</feature>
<protein>
    <submittedName>
        <fullName evidence="5">Scarecrow-like protein 33</fullName>
    </submittedName>
</protein>
<feature type="region of interest" description="SAW" evidence="3">
    <location>
        <begin position="532"/>
        <end position="607"/>
    </location>
</feature>
<dbReference type="PANTHER" id="PTHR31636">
    <property type="entry name" value="OSJNBA0084A10.13 PROTEIN-RELATED"/>
    <property type="match status" value="1"/>
</dbReference>
<proteinExistence type="inferred from homology"/>
<dbReference type="EMBL" id="PQIB02000013">
    <property type="protein sequence ID" value="RLM73605.1"/>
    <property type="molecule type" value="Genomic_DNA"/>
</dbReference>
<dbReference type="STRING" id="4540.A0A3L6Q4T2"/>
<evidence type="ECO:0000256" key="1">
    <source>
        <dbReference type="ARBA" id="ARBA00023015"/>
    </source>
</evidence>
<evidence type="ECO:0000256" key="3">
    <source>
        <dbReference type="PROSITE-ProRule" id="PRU01191"/>
    </source>
</evidence>
<comment type="similarity">
    <text evidence="3">Belongs to the GRAS family.</text>
</comment>
<comment type="caution">
    <text evidence="5">The sequence shown here is derived from an EMBL/GenBank/DDBJ whole genome shotgun (WGS) entry which is preliminary data.</text>
</comment>
<feature type="region of interest" description="Leucine repeat I (LRI)" evidence="3">
    <location>
        <begin position="226"/>
        <end position="286"/>
    </location>
</feature>
<gene>
    <name evidence="5" type="ORF">C2845_PM15G09540</name>
</gene>
<keyword evidence="6" id="KW-1185">Reference proteome</keyword>
<feature type="region of interest" description="Leucine repeat II (LRII)" evidence="3">
    <location>
        <begin position="386"/>
        <end position="418"/>
    </location>
</feature>
<dbReference type="AlphaFoldDB" id="A0A3L6Q4T2"/>
<evidence type="ECO:0000313" key="5">
    <source>
        <dbReference type="EMBL" id="RLM73605.1"/>
    </source>
</evidence>
<keyword evidence="2" id="KW-0804">Transcription</keyword>
<dbReference type="Proteomes" id="UP000275267">
    <property type="component" value="Unassembled WGS sequence"/>
</dbReference>
<dbReference type="Pfam" id="PF03514">
    <property type="entry name" value="GRAS"/>
    <property type="match status" value="1"/>
</dbReference>
<evidence type="ECO:0000256" key="2">
    <source>
        <dbReference type="ARBA" id="ARBA00023163"/>
    </source>
</evidence>
<organism evidence="5 6">
    <name type="scientific">Panicum miliaceum</name>
    <name type="common">Proso millet</name>
    <name type="synonym">Broomcorn millet</name>
    <dbReference type="NCBI Taxonomy" id="4540"/>
    <lineage>
        <taxon>Eukaryota</taxon>
        <taxon>Viridiplantae</taxon>
        <taxon>Streptophyta</taxon>
        <taxon>Embryophyta</taxon>
        <taxon>Tracheophyta</taxon>
        <taxon>Spermatophyta</taxon>
        <taxon>Magnoliopsida</taxon>
        <taxon>Liliopsida</taxon>
        <taxon>Poales</taxon>
        <taxon>Poaceae</taxon>
        <taxon>PACMAD clade</taxon>
        <taxon>Panicoideae</taxon>
        <taxon>Panicodae</taxon>
        <taxon>Paniceae</taxon>
        <taxon>Panicinae</taxon>
        <taxon>Panicum</taxon>
        <taxon>Panicum sect. Panicum</taxon>
    </lineage>
</organism>
<name>A0A3L6Q4T2_PANMI</name>
<reference evidence="6" key="1">
    <citation type="journal article" date="2019" name="Nat. Commun.">
        <title>The genome of broomcorn millet.</title>
        <authorList>
            <person name="Zou C."/>
            <person name="Miki D."/>
            <person name="Li D."/>
            <person name="Tang Q."/>
            <person name="Xiao L."/>
            <person name="Rajput S."/>
            <person name="Deng P."/>
            <person name="Jia W."/>
            <person name="Huang R."/>
            <person name="Zhang M."/>
            <person name="Sun Y."/>
            <person name="Hu J."/>
            <person name="Fu X."/>
            <person name="Schnable P.S."/>
            <person name="Li F."/>
            <person name="Zhang H."/>
            <person name="Feng B."/>
            <person name="Zhu X."/>
            <person name="Liu R."/>
            <person name="Schnable J.C."/>
            <person name="Zhu J.-K."/>
            <person name="Zhang H."/>
        </authorList>
    </citation>
    <scope>NUCLEOTIDE SEQUENCE [LARGE SCALE GENOMIC DNA]</scope>
</reference>
<accession>A0A3L6Q4T2</accession>
<dbReference type="InterPro" id="IPR005202">
    <property type="entry name" value="TF_GRAS"/>
</dbReference>